<evidence type="ECO:0000313" key="2">
    <source>
        <dbReference type="EMBL" id="KAH7027727.1"/>
    </source>
</evidence>
<dbReference type="Proteomes" id="UP000756346">
    <property type="component" value="Unassembled WGS sequence"/>
</dbReference>
<feature type="chain" id="PRO_5040131482" evidence="1">
    <location>
        <begin position="21"/>
        <end position="101"/>
    </location>
</feature>
<proteinExistence type="predicted"/>
<organism evidence="2 3">
    <name type="scientific">Microdochium trichocladiopsis</name>
    <dbReference type="NCBI Taxonomy" id="1682393"/>
    <lineage>
        <taxon>Eukaryota</taxon>
        <taxon>Fungi</taxon>
        <taxon>Dikarya</taxon>
        <taxon>Ascomycota</taxon>
        <taxon>Pezizomycotina</taxon>
        <taxon>Sordariomycetes</taxon>
        <taxon>Xylariomycetidae</taxon>
        <taxon>Xylariales</taxon>
        <taxon>Microdochiaceae</taxon>
        <taxon>Microdochium</taxon>
    </lineage>
</organism>
<keyword evidence="3" id="KW-1185">Reference proteome</keyword>
<protein>
    <submittedName>
        <fullName evidence="2">Uncharacterized protein</fullName>
    </submittedName>
</protein>
<evidence type="ECO:0000256" key="1">
    <source>
        <dbReference type="SAM" id="SignalP"/>
    </source>
</evidence>
<accession>A0A9P9BL54</accession>
<feature type="signal peptide" evidence="1">
    <location>
        <begin position="1"/>
        <end position="20"/>
    </location>
</feature>
<comment type="caution">
    <text evidence="2">The sequence shown here is derived from an EMBL/GenBank/DDBJ whole genome shotgun (WGS) entry which is preliminary data.</text>
</comment>
<name>A0A9P9BL54_9PEZI</name>
<keyword evidence="1" id="KW-0732">Signal</keyword>
<dbReference type="GeneID" id="70177939"/>
<dbReference type="EMBL" id="JAGTJQ010000007">
    <property type="protein sequence ID" value="KAH7027727.1"/>
    <property type="molecule type" value="Genomic_DNA"/>
</dbReference>
<reference evidence="2" key="1">
    <citation type="journal article" date="2021" name="Nat. Commun.">
        <title>Genetic determinants of endophytism in the Arabidopsis root mycobiome.</title>
        <authorList>
            <person name="Mesny F."/>
            <person name="Miyauchi S."/>
            <person name="Thiergart T."/>
            <person name="Pickel B."/>
            <person name="Atanasova L."/>
            <person name="Karlsson M."/>
            <person name="Huettel B."/>
            <person name="Barry K.W."/>
            <person name="Haridas S."/>
            <person name="Chen C."/>
            <person name="Bauer D."/>
            <person name="Andreopoulos W."/>
            <person name="Pangilinan J."/>
            <person name="LaButti K."/>
            <person name="Riley R."/>
            <person name="Lipzen A."/>
            <person name="Clum A."/>
            <person name="Drula E."/>
            <person name="Henrissat B."/>
            <person name="Kohler A."/>
            <person name="Grigoriev I.V."/>
            <person name="Martin F.M."/>
            <person name="Hacquard S."/>
        </authorList>
    </citation>
    <scope>NUCLEOTIDE SEQUENCE</scope>
    <source>
        <strain evidence="2">MPI-CAGE-CH-0230</strain>
    </source>
</reference>
<gene>
    <name evidence="2" type="ORF">B0I36DRAFT_142478</name>
</gene>
<dbReference type="AlphaFoldDB" id="A0A9P9BL54"/>
<evidence type="ECO:0000313" key="3">
    <source>
        <dbReference type="Proteomes" id="UP000756346"/>
    </source>
</evidence>
<sequence length="101" mass="10905">MFIGKVGVTTLLIVPAEVLADDAGRRSRGFIKIKIKIGKYSQSSHSVTRGYCKARLLYTNGKSSWLQEMCGGNYACPHLPSAAIVHRGQGIGKARIVSSIL</sequence>
<dbReference type="RefSeq" id="XP_046010526.1">
    <property type="nucleotide sequence ID" value="XM_046148393.1"/>
</dbReference>